<dbReference type="PIRSF" id="PIRSF006540">
    <property type="entry name" value="Nop17p"/>
    <property type="match status" value="1"/>
</dbReference>
<comment type="caution">
    <text evidence="8">The sequence shown here is derived from an EMBL/GenBank/DDBJ whole genome shotgun (WGS) entry which is preliminary data.</text>
</comment>
<gene>
    <name evidence="7" type="primary">flpA</name>
    <name evidence="8" type="ORF">P0O24_04345</name>
</gene>
<keyword evidence="4 7" id="KW-0808">Transferase</keyword>
<dbReference type="PANTHER" id="PTHR10335">
    <property type="entry name" value="RRNA 2-O-METHYLTRANSFERASE FIBRILLARIN"/>
    <property type="match status" value="1"/>
</dbReference>
<dbReference type="SMART" id="SM01206">
    <property type="entry name" value="Fibrillarin"/>
    <property type="match status" value="1"/>
</dbReference>
<dbReference type="PRINTS" id="PR00052">
    <property type="entry name" value="FIBRILLARIN"/>
</dbReference>
<dbReference type="EC" id="2.1.1.-" evidence="7"/>
<dbReference type="Pfam" id="PF01269">
    <property type="entry name" value="Fibrillarin"/>
    <property type="match status" value="1"/>
</dbReference>
<dbReference type="InterPro" id="IPR029063">
    <property type="entry name" value="SAM-dependent_MTases_sf"/>
</dbReference>
<dbReference type="RefSeq" id="WP_316968515.1">
    <property type="nucleotide sequence ID" value="NZ_JARFPL010000010.1"/>
</dbReference>
<evidence type="ECO:0000256" key="1">
    <source>
        <dbReference type="ARBA" id="ARBA00010632"/>
    </source>
</evidence>
<keyword evidence="6 7" id="KW-0694">RNA-binding</keyword>
<comment type="similarity">
    <text evidence="1 7">Belongs to the methyltransferase superfamily. Fibrillarin family.</text>
</comment>
<protein>
    <recommendedName>
        <fullName evidence="7">Fibrillarin-like rRNA/tRNA 2'-O-methyltransferase</fullName>
        <ecNumber evidence="7">2.1.1.-</ecNumber>
    </recommendedName>
</protein>
<reference evidence="8 9" key="1">
    <citation type="submission" date="2023-03" db="EMBL/GenBank/DDBJ databases">
        <title>Whole genome sequencing of Methanotrichaceae archaeon M04Ac.</title>
        <authorList>
            <person name="Khomyakova M.A."/>
            <person name="Merkel A.Y."/>
            <person name="Slobodkin A.I."/>
        </authorList>
    </citation>
    <scope>NUCLEOTIDE SEQUENCE [LARGE SCALE GENOMIC DNA]</scope>
    <source>
        <strain evidence="8 9">M04Ac</strain>
    </source>
</reference>
<dbReference type="InterPro" id="IPR020813">
    <property type="entry name" value="Fibrillarin_CS"/>
</dbReference>
<keyword evidence="3 7" id="KW-0489">Methyltransferase</keyword>
<sequence length="238" mass="26218">MSWTEKGAALSLQVSEPSIGIYFLDHFGETRVATRPKVPVPVYGERIVDGLRIWDPYRSKLAALILKGRLAGCLEALIDDLNLSPDSKVLYLGAATGTTASHVSDLVPTGLVYAVEFSPRSMRDLLVLCAARDNIVPLLEDASSPERYGPFLEPADLVYQDVAQRNQAEIANRNVARYLKPGGALVLMIKARSIDVTRDPKEVAREEVGRIAGVEVISTTDLRPYHQDHWAVVARRRA</sequence>
<feature type="binding site" evidence="7">
    <location>
        <begin position="98"/>
        <end position="99"/>
    </location>
    <ligand>
        <name>S-adenosyl-L-methionine</name>
        <dbReference type="ChEBI" id="CHEBI:59789"/>
    </ligand>
</feature>
<feature type="binding site" evidence="7">
    <location>
        <begin position="141"/>
        <end position="142"/>
    </location>
    <ligand>
        <name>S-adenosyl-L-methionine</name>
        <dbReference type="ChEBI" id="CHEBI:59789"/>
    </ligand>
</feature>
<evidence type="ECO:0000256" key="3">
    <source>
        <dbReference type="ARBA" id="ARBA00022603"/>
    </source>
</evidence>
<organism evidence="8 9">
    <name type="scientific">Candidatus Methanocrinis alkalitolerans</name>
    <dbReference type="NCBI Taxonomy" id="3033395"/>
    <lineage>
        <taxon>Archaea</taxon>
        <taxon>Methanobacteriati</taxon>
        <taxon>Methanobacteriota</taxon>
        <taxon>Stenosarchaea group</taxon>
        <taxon>Methanomicrobia</taxon>
        <taxon>Methanotrichales</taxon>
        <taxon>Methanotrichaceae</taxon>
        <taxon>Methanocrinis</taxon>
    </lineage>
</organism>
<keyword evidence="2 7" id="KW-0698">rRNA processing</keyword>
<dbReference type="NCBIfam" id="NF003276">
    <property type="entry name" value="PRK04266.1-2"/>
    <property type="match status" value="1"/>
</dbReference>
<keyword evidence="5 7" id="KW-0819">tRNA processing</keyword>
<proteinExistence type="inferred from homology"/>
<name>A0ABT5XDL9_9EURY</name>
<dbReference type="Gene3D" id="3.40.50.150">
    <property type="entry name" value="Vaccinia Virus protein VP39"/>
    <property type="match status" value="1"/>
</dbReference>
<evidence type="ECO:0000313" key="9">
    <source>
        <dbReference type="Proteomes" id="UP001215956"/>
    </source>
</evidence>
<evidence type="ECO:0000313" key="8">
    <source>
        <dbReference type="EMBL" id="MDF0592808.1"/>
    </source>
</evidence>
<evidence type="ECO:0000256" key="5">
    <source>
        <dbReference type="ARBA" id="ARBA00022694"/>
    </source>
</evidence>
<keyword evidence="9" id="KW-1185">Reference proteome</keyword>
<dbReference type="Proteomes" id="UP001215956">
    <property type="component" value="Unassembled WGS sequence"/>
</dbReference>
<feature type="binding site" evidence="7">
    <location>
        <begin position="161"/>
        <end position="164"/>
    </location>
    <ligand>
        <name>S-adenosyl-L-methionine</name>
        <dbReference type="ChEBI" id="CHEBI:59789"/>
    </ligand>
</feature>
<evidence type="ECO:0000256" key="7">
    <source>
        <dbReference type="HAMAP-Rule" id="MF_00351"/>
    </source>
</evidence>
<accession>A0ABT5XDL9</accession>
<dbReference type="SUPFAM" id="SSF53335">
    <property type="entry name" value="S-adenosyl-L-methionine-dependent methyltransferases"/>
    <property type="match status" value="1"/>
</dbReference>
<evidence type="ECO:0000256" key="2">
    <source>
        <dbReference type="ARBA" id="ARBA00022552"/>
    </source>
</evidence>
<evidence type="ECO:0000256" key="4">
    <source>
        <dbReference type="ARBA" id="ARBA00022679"/>
    </source>
</evidence>
<evidence type="ECO:0000256" key="6">
    <source>
        <dbReference type="ARBA" id="ARBA00022884"/>
    </source>
</evidence>
<dbReference type="PANTHER" id="PTHR10335:SF17">
    <property type="entry name" value="FIBRILLARIN"/>
    <property type="match status" value="1"/>
</dbReference>
<dbReference type="HAMAP" id="MF_00351">
    <property type="entry name" value="RNA_methyltransf_FlpA"/>
    <property type="match status" value="1"/>
</dbReference>
<dbReference type="CDD" id="cd02440">
    <property type="entry name" value="AdoMet_MTases"/>
    <property type="match status" value="1"/>
</dbReference>
<feature type="binding site" evidence="7">
    <location>
        <begin position="116"/>
        <end position="117"/>
    </location>
    <ligand>
        <name>S-adenosyl-L-methionine</name>
        <dbReference type="ChEBI" id="CHEBI:59789"/>
    </ligand>
</feature>
<dbReference type="PROSITE" id="PS00566">
    <property type="entry name" value="FIBRILLARIN"/>
    <property type="match status" value="1"/>
</dbReference>
<comment type="subunit">
    <text evidence="7">Interacts with nop5. Component of box C/D small ribonucleoprotein (sRNP) particles that contain rpl7ae, FlpA and nop5, plus a guide RNA.</text>
</comment>
<dbReference type="EMBL" id="JARFPL010000010">
    <property type="protein sequence ID" value="MDF0592808.1"/>
    <property type="molecule type" value="Genomic_DNA"/>
</dbReference>
<dbReference type="InterPro" id="IPR000692">
    <property type="entry name" value="Fibrillarin"/>
</dbReference>
<comment type="function">
    <text evidence="7">Involved in pre-rRNA and tRNA processing. Utilizes the methyl donor S-adenosyl-L-methionine to catalyze the site-specific 2'-hydroxyl methylation of ribose moieties in rRNA and tRNA. Site specificity is provided by a guide RNA that base pairs with the substrate. Methylation occurs at a characteristic distance from the sequence involved in base pairing with the guide RNA.</text>
</comment>